<evidence type="ECO:0000313" key="1">
    <source>
        <dbReference type="EMBL" id="KAH7687229.1"/>
    </source>
</evidence>
<comment type="caution">
    <text evidence="1">The sequence shown here is derived from an EMBL/GenBank/DDBJ whole genome shotgun (WGS) entry which is preliminary data.</text>
</comment>
<proteinExistence type="predicted"/>
<gene>
    <name evidence="1" type="ORF">IHE45_04G154700</name>
</gene>
<protein>
    <submittedName>
        <fullName evidence="1">UDP-glucuronate 4-epimerase protein</fullName>
        <ecNumber evidence="1">5.1.3.6</ecNumber>
    </submittedName>
</protein>
<reference evidence="2" key="1">
    <citation type="journal article" date="2022" name="Nat. Commun.">
        <title>Chromosome evolution and the genetic basis of agronomically important traits in greater yam.</title>
        <authorList>
            <person name="Bredeson J.V."/>
            <person name="Lyons J.B."/>
            <person name="Oniyinde I.O."/>
            <person name="Okereke N.R."/>
            <person name="Kolade O."/>
            <person name="Nnabue I."/>
            <person name="Nwadili C.O."/>
            <person name="Hribova E."/>
            <person name="Parker M."/>
            <person name="Nwogha J."/>
            <person name="Shu S."/>
            <person name="Carlson J."/>
            <person name="Kariba R."/>
            <person name="Muthemba S."/>
            <person name="Knop K."/>
            <person name="Barton G.J."/>
            <person name="Sherwood A.V."/>
            <person name="Lopez-Montes A."/>
            <person name="Asiedu R."/>
            <person name="Jamnadass R."/>
            <person name="Muchugi A."/>
            <person name="Goodstein D."/>
            <person name="Egesi C.N."/>
            <person name="Featherston J."/>
            <person name="Asfaw A."/>
            <person name="Simpson G.G."/>
            <person name="Dolezel J."/>
            <person name="Hendre P.S."/>
            <person name="Van Deynze A."/>
            <person name="Kumar P.L."/>
            <person name="Obidiegwu J.E."/>
            <person name="Bhattacharjee R."/>
            <person name="Rokhsar D.S."/>
        </authorList>
    </citation>
    <scope>NUCLEOTIDE SEQUENCE [LARGE SCALE GENOMIC DNA]</scope>
    <source>
        <strain evidence="2">cv. TDa95/00328</strain>
    </source>
</reference>
<accession>A0ACB7WH91</accession>
<evidence type="ECO:0000313" key="2">
    <source>
        <dbReference type="Proteomes" id="UP000827976"/>
    </source>
</evidence>
<dbReference type="EC" id="5.1.3.6" evidence="1"/>
<keyword evidence="1" id="KW-0413">Isomerase</keyword>
<keyword evidence="2" id="KW-1185">Reference proteome</keyword>
<dbReference type="EMBL" id="CM037014">
    <property type="protein sequence ID" value="KAH7687229.1"/>
    <property type="molecule type" value="Genomic_DNA"/>
</dbReference>
<name>A0ACB7WH91_DIOAL</name>
<dbReference type="Proteomes" id="UP000827976">
    <property type="component" value="Chromosome 4"/>
</dbReference>
<organism evidence="1 2">
    <name type="scientific">Dioscorea alata</name>
    <name type="common">Purple yam</name>
    <dbReference type="NCBI Taxonomy" id="55571"/>
    <lineage>
        <taxon>Eukaryota</taxon>
        <taxon>Viridiplantae</taxon>
        <taxon>Streptophyta</taxon>
        <taxon>Embryophyta</taxon>
        <taxon>Tracheophyta</taxon>
        <taxon>Spermatophyta</taxon>
        <taxon>Magnoliopsida</taxon>
        <taxon>Liliopsida</taxon>
        <taxon>Dioscoreales</taxon>
        <taxon>Dioscoreaceae</taxon>
        <taxon>Dioscorea</taxon>
    </lineage>
</organism>
<sequence length="154" mass="17367">MAYFFFTKDILRSKPISIYEGPNYSTVACDFTFIDDVVKGCLAALDTTQESTGIGGSAQLRIYNLGSTTPVAIRELVGILERLLRNVTEMPRNGDVQFTRANIGLAQRELGYRPSIDLEMGLEKFVHWYLDYYSRSSYLGKKLSGISGRFFGFF</sequence>